<dbReference type="EMBL" id="JAVDWH010000001">
    <property type="protein sequence ID" value="MDR7086142.1"/>
    <property type="molecule type" value="Genomic_DNA"/>
</dbReference>
<evidence type="ECO:0000259" key="2">
    <source>
        <dbReference type="SMART" id="SM00458"/>
    </source>
</evidence>
<keyword evidence="4" id="KW-1185">Reference proteome</keyword>
<comment type="caution">
    <text evidence="3">The sequence shown here is derived from an EMBL/GenBank/DDBJ whole genome shotgun (WGS) entry which is preliminary data.</text>
</comment>
<protein>
    <recommendedName>
        <fullName evidence="2">Ricin B lectin domain-containing protein</fullName>
    </recommendedName>
</protein>
<feature type="domain" description="Ricin B lectin" evidence="2">
    <location>
        <begin position="469"/>
        <end position="602"/>
    </location>
</feature>
<dbReference type="RefSeq" id="WP_309967415.1">
    <property type="nucleotide sequence ID" value="NZ_JAVDWH010000001.1"/>
</dbReference>
<keyword evidence="1" id="KW-0732">Signal</keyword>
<accession>A0ABU1ULT3</accession>
<feature type="signal peptide" evidence="1">
    <location>
        <begin position="1"/>
        <end position="37"/>
    </location>
</feature>
<feature type="chain" id="PRO_5045450060" description="Ricin B lectin domain-containing protein" evidence="1">
    <location>
        <begin position="38"/>
        <end position="752"/>
    </location>
</feature>
<dbReference type="SMART" id="SM00458">
    <property type="entry name" value="RICIN"/>
    <property type="match status" value="1"/>
</dbReference>
<reference evidence="3 4" key="1">
    <citation type="submission" date="2023-07" db="EMBL/GenBank/DDBJ databases">
        <title>Sorghum-associated microbial communities from plants grown in Nebraska, USA.</title>
        <authorList>
            <person name="Schachtman D."/>
        </authorList>
    </citation>
    <scope>NUCLEOTIDE SEQUENCE [LARGE SCALE GENOMIC DNA]</scope>
    <source>
        <strain evidence="3 4">BE248</strain>
    </source>
</reference>
<dbReference type="Gene3D" id="2.80.10.50">
    <property type="match status" value="2"/>
</dbReference>
<dbReference type="InterPro" id="IPR035992">
    <property type="entry name" value="Ricin_B-like_lectins"/>
</dbReference>
<name>A0ABU1ULT3_9ACTN</name>
<dbReference type="InterPro" id="IPR000772">
    <property type="entry name" value="Ricin_B_lectin"/>
</dbReference>
<evidence type="ECO:0000313" key="3">
    <source>
        <dbReference type="EMBL" id="MDR7086142.1"/>
    </source>
</evidence>
<dbReference type="Pfam" id="PF14200">
    <property type="entry name" value="RicinB_lectin_2"/>
    <property type="match status" value="1"/>
</dbReference>
<organism evidence="3 4">
    <name type="scientific">Aeromicrobium panaciterrae</name>
    <dbReference type="NCBI Taxonomy" id="363861"/>
    <lineage>
        <taxon>Bacteria</taxon>
        <taxon>Bacillati</taxon>
        <taxon>Actinomycetota</taxon>
        <taxon>Actinomycetes</taxon>
        <taxon>Propionibacteriales</taxon>
        <taxon>Nocardioidaceae</taxon>
        <taxon>Aeromicrobium</taxon>
    </lineage>
</organism>
<proteinExistence type="predicted"/>
<dbReference type="CDD" id="cd00161">
    <property type="entry name" value="beta-trefoil_Ricin-like"/>
    <property type="match status" value="2"/>
</dbReference>
<dbReference type="SUPFAM" id="SSF50370">
    <property type="entry name" value="Ricin B-like lectins"/>
    <property type="match status" value="2"/>
</dbReference>
<sequence length="752" mass="79045">MNHARSARKRFAAALATLVAATSLVAIGAVVAAPAQAATSTTVVKTVTYNGKTLTLRMKPVKVRSSSYRVDVQQADGTLKPYAAAASKAYIGSVDGDAAAIAEGIINSSGDFVGQVVFDRGSTIYVKNNAVTGNRGLTQPTTYKWPSSGNASRNATTTSGQFGSGSYEWNIGYDVANAVFADAPISGSVAKAVEQMDLNAVAMLGAYATNIGVRPMIGRVIIRANAAQDPYLNKGPGESLPKIQPEWDGKGYTYAGMDSAMVLSQGGGGVAQLGNVGGPAWGASGGPAWGSIVVQRHEFGHNWGADDNHTNGPEGATINSGNQYDRWDGTEVRSMLNTRNGRLAKFPSLGTFSIPLPPYASLDLVDSQMSKVKFTFNPIANDHDVNGGSLALLSVKPTSKLGGTLTKSGNAVTYTPPTVSTKQTVDWAQYVVKDSTGKKATGVMLFRVDPYVAPPASSTWKRHDPAAATGYQLTNKQSGLVAAVPVGSTGRQYLRQRKGIDTRSVWVFKPSGSNLKIVNKSSKLCVGIDKTSTASGARAVQSTCSGKAHQQWKVVDHPNGDRALINVASKRCLSVKGSSISSNAYLIQTTCGLSSAQIWKIGFLPMSSWAAYTPPTTGKYELVNASSNLHVGTAPGASWSAPFVQRAAGTETAVNFLANADGSYRVRQVSSNKCFNDEAGSHARVVLWDCNEGTGGAKVRFRKHPAGGIVMLGVIANECIGIKDNSNAVDALLDFAPCTSNDIQRWKVVATP</sequence>
<dbReference type="Pfam" id="PF17963">
    <property type="entry name" value="Big_9"/>
    <property type="match status" value="1"/>
</dbReference>
<gene>
    <name evidence="3" type="ORF">J2X11_000981</name>
</gene>
<dbReference type="PROSITE" id="PS50231">
    <property type="entry name" value="RICIN_B_LECTIN"/>
    <property type="match status" value="2"/>
</dbReference>
<dbReference type="Proteomes" id="UP001257739">
    <property type="component" value="Unassembled WGS sequence"/>
</dbReference>
<evidence type="ECO:0000256" key="1">
    <source>
        <dbReference type="SAM" id="SignalP"/>
    </source>
</evidence>
<evidence type="ECO:0000313" key="4">
    <source>
        <dbReference type="Proteomes" id="UP001257739"/>
    </source>
</evidence>